<keyword evidence="1" id="KW-0472">Membrane</keyword>
<keyword evidence="1" id="KW-0812">Transmembrane</keyword>
<accession>A0A8J7GQ99</accession>
<sequence length="152" mass="15840">MRAVRVSLAVVGLLFIGYAVLGTATDPGSRPVGQLVFLGAVLLGHDLVVLPLAIGVGWLAARLLPGWARGPAHAALFASAVLTLIATPFIVGDGHPPDNPSALPLDYGRGLLTVLAVVWTAAAVWAALARRSRRPAGPGREDSRTRRTERDG</sequence>
<dbReference type="EMBL" id="JADOUF010000001">
    <property type="protein sequence ID" value="MBG6134941.1"/>
    <property type="molecule type" value="Genomic_DNA"/>
</dbReference>
<feature type="transmembrane region" description="Helical" evidence="1">
    <location>
        <begin position="72"/>
        <end position="91"/>
    </location>
</feature>
<dbReference type="Proteomes" id="UP000622552">
    <property type="component" value="Unassembled WGS sequence"/>
</dbReference>
<dbReference type="AlphaFoldDB" id="A0A8J7GQ99"/>
<evidence type="ECO:0000313" key="2">
    <source>
        <dbReference type="EMBL" id="MBG6134941.1"/>
    </source>
</evidence>
<comment type="caution">
    <text evidence="2">The sequence shown here is derived from an EMBL/GenBank/DDBJ whole genome shotgun (WGS) entry which is preliminary data.</text>
</comment>
<reference evidence="2" key="1">
    <citation type="submission" date="2020-11" db="EMBL/GenBank/DDBJ databases">
        <title>Sequencing the genomes of 1000 actinobacteria strains.</title>
        <authorList>
            <person name="Klenk H.-P."/>
        </authorList>
    </citation>
    <scope>NUCLEOTIDE SEQUENCE</scope>
    <source>
        <strain evidence="2">DSM 45356</strain>
    </source>
</reference>
<keyword evidence="1" id="KW-1133">Transmembrane helix</keyword>
<proteinExistence type="predicted"/>
<organism evidence="2 3">
    <name type="scientific">Longispora fulva</name>
    <dbReference type="NCBI Taxonomy" id="619741"/>
    <lineage>
        <taxon>Bacteria</taxon>
        <taxon>Bacillati</taxon>
        <taxon>Actinomycetota</taxon>
        <taxon>Actinomycetes</taxon>
        <taxon>Micromonosporales</taxon>
        <taxon>Micromonosporaceae</taxon>
        <taxon>Longispora</taxon>
    </lineage>
</organism>
<dbReference type="RefSeq" id="WP_197002119.1">
    <property type="nucleotide sequence ID" value="NZ_BONS01000004.1"/>
</dbReference>
<keyword evidence="3" id="KW-1185">Reference proteome</keyword>
<name>A0A8J7GQ99_9ACTN</name>
<feature type="transmembrane region" description="Helical" evidence="1">
    <location>
        <begin position="111"/>
        <end position="128"/>
    </location>
</feature>
<protein>
    <submittedName>
        <fullName evidence="2">Uncharacterized protein</fullName>
    </submittedName>
</protein>
<gene>
    <name evidence="2" type="ORF">IW245_001135</name>
</gene>
<feature type="transmembrane region" description="Helical" evidence="1">
    <location>
        <begin position="32"/>
        <end position="60"/>
    </location>
</feature>
<evidence type="ECO:0000256" key="1">
    <source>
        <dbReference type="SAM" id="Phobius"/>
    </source>
</evidence>
<evidence type="ECO:0000313" key="3">
    <source>
        <dbReference type="Proteomes" id="UP000622552"/>
    </source>
</evidence>